<feature type="transmembrane region" description="Helical" evidence="7">
    <location>
        <begin position="415"/>
        <end position="433"/>
    </location>
</feature>
<comment type="similarity">
    <text evidence="7">Belongs to the inorganic phosphate transporter (PiT) (TC 2.A.20) family.</text>
</comment>
<keyword evidence="3 7" id="KW-0592">Phosphate transport</keyword>
<keyword evidence="9" id="KW-0732">Signal</keyword>
<dbReference type="Pfam" id="PF01384">
    <property type="entry name" value="PHO4"/>
    <property type="match status" value="1"/>
</dbReference>
<feature type="transmembrane region" description="Helical" evidence="7">
    <location>
        <begin position="382"/>
        <end position="403"/>
    </location>
</feature>
<evidence type="ECO:0000256" key="4">
    <source>
        <dbReference type="ARBA" id="ARBA00022692"/>
    </source>
</evidence>
<evidence type="ECO:0000256" key="8">
    <source>
        <dbReference type="SAM" id="MobiDB-lite"/>
    </source>
</evidence>
<dbReference type="GO" id="GO:0035435">
    <property type="term" value="P:phosphate ion transmembrane transport"/>
    <property type="evidence" value="ECO:0007669"/>
    <property type="project" value="TreeGrafter"/>
</dbReference>
<keyword evidence="2 7" id="KW-0813">Transport</keyword>
<accession>S9VT91</accession>
<feature type="transmembrane region" description="Helical" evidence="7">
    <location>
        <begin position="51"/>
        <end position="73"/>
    </location>
</feature>
<keyword evidence="11" id="KW-1185">Reference proteome</keyword>
<keyword evidence="5 7" id="KW-1133">Transmembrane helix</keyword>
<evidence type="ECO:0000256" key="9">
    <source>
        <dbReference type="SAM" id="SignalP"/>
    </source>
</evidence>
<reference evidence="10 11" key="1">
    <citation type="submission" date="2020-08" db="EMBL/GenBank/DDBJ databases">
        <authorList>
            <person name="Newling K."/>
            <person name="Davey J."/>
            <person name="Forrester S."/>
        </authorList>
    </citation>
    <scope>NUCLEOTIDE SEQUENCE [LARGE SCALE GENOMIC DNA]</scope>
    <source>
        <strain evidence="11">Crithidia deanei Carvalho (ATCC PRA-265)</strain>
    </source>
</reference>
<name>S9VT91_9TRYP</name>
<proteinExistence type="inferred from homology"/>
<gene>
    <name evidence="10" type="ORF">ADEAN_000081900</name>
</gene>
<dbReference type="GO" id="GO:0005315">
    <property type="term" value="F:phosphate transmembrane transporter activity"/>
    <property type="evidence" value="ECO:0007669"/>
    <property type="project" value="InterPro"/>
</dbReference>
<dbReference type="OrthoDB" id="260807at2759"/>
<dbReference type="Proteomes" id="UP000515908">
    <property type="component" value="Chromosome 01"/>
</dbReference>
<sequence>MTCATFAAALWLYLSTVFGLPVSITHTVIGSIVGFAVYSSGGFAMVKARGLGIIVVSWVTAPLAALIVTAALFSYIRRDIFKVKGRSFELALRALPYCLAASLFVDYFFILIEKPPIMTKTLAVYVPLWLQFVILFFGVLLVCFLAQWIVFPVVAARAMEQSSFMWESAAVRTEVKVDESEKSAVVNASFVMAKDSVPAAPKQTPGEGDFLNTPRMRAATPMRPATPMQLQTSSSLMLSSIDASDRHMRTAGSVRLAPVGRPKTRDPSVSSYRHSEIPESEPNEKSLLSALPSFRKGEQSADYGATAPAEELTALFSSTYVSATQHSPVTVESTHEFGDEDWQMDHPMEPINFGGILIKPFNPRAEYLFTGLQVVAGSMSSFVHGAVAGANATATFVILYEAFTNHELGEANLSASWSVLPAMLGIAIGMFGLGASLMKTVGVELVTVTPARGWCIQVGGTLVTMILTGIGIPVSLSQSQVGAAIGCGVLDAKWKGVSWSIVIKIISGWVITLVVSALTTAFAIMCLSWYLC</sequence>
<feature type="transmembrane region" description="Helical" evidence="7">
    <location>
        <begin position="454"/>
        <end position="472"/>
    </location>
</feature>
<evidence type="ECO:0000313" key="10">
    <source>
        <dbReference type="EMBL" id="CAD2213378.1"/>
    </source>
</evidence>
<feature type="transmembrane region" description="Helical" evidence="7">
    <location>
        <begin position="94"/>
        <end position="112"/>
    </location>
</feature>
<evidence type="ECO:0000256" key="3">
    <source>
        <dbReference type="ARBA" id="ARBA00022592"/>
    </source>
</evidence>
<evidence type="ECO:0000256" key="6">
    <source>
        <dbReference type="ARBA" id="ARBA00023136"/>
    </source>
</evidence>
<evidence type="ECO:0000313" key="11">
    <source>
        <dbReference type="Proteomes" id="UP000515908"/>
    </source>
</evidence>
<keyword evidence="4 7" id="KW-0812">Transmembrane</keyword>
<feature type="transmembrane region" description="Helical" evidence="7">
    <location>
        <begin position="506"/>
        <end position="531"/>
    </location>
</feature>
<keyword evidence="6 7" id="KW-0472">Membrane</keyword>
<feature type="chain" id="PRO_5007727353" description="Phosphate transporter" evidence="9">
    <location>
        <begin position="20"/>
        <end position="532"/>
    </location>
</feature>
<dbReference type="GO" id="GO:0016020">
    <property type="term" value="C:membrane"/>
    <property type="evidence" value="ECO:0007669"/>
    <property type="project" value="UniProtKB-SubCell"/>
</dbReference>
<dbReference type="EMBL" id="LR877145">
    <property type="protein sequence ID" value="CAD2213378.1"/>
    <property type="molecule type" value="Genomic_DNA"/>
</dbReference>
<feature type="transmembrane region" description="Helical" evidence="7">
    <location>
        <begin position="132"/>
        <end position="155"/>
    </location>
</feature>
<evidence type="ECO:0000256" key="7">
    <source>
        <dbReference type="RuleBase" id="RU363058"/>
    </source>
</evidence>
<feature type="signal peptide" evidence="9">
    <location>
        <begin position="1"/>
        <end position="19"/>
    </location>
</feature>
<evidence type="ECO:0000256" key="1">
    <source>
        <dbReference type="ARBA" id="ARBA00004141"/>
    </source>
</evidence>
<comment type="subcellular location">
    <subcellularLocation>
        <location evidence="1 7">Membrane</location>
        <topology evidence="1 7">Multi-pass membrane protein</topology>
    </subcellularLocation>
</comment>
<evidence type="ECO:0000256" key="2">
    <source>
        <dbReference type="ARBA" id="ARBA00022448"/>
    </source>
</evidence>
<protein>
    <recommendedName>
        <fullName evidence="7">Phosphate transporter</fullName>
    </recommendedName>
</protein>
<dbReference type="VEuPathDB" id="TriTrypDB:ADEAN_000081900"/>
<dbReference type="AlphaFoldDB" id="S9VT91"/>
<organism evidence="10 11">
    <name type="scientific">Angomonas deanei</name>
    <dbReference type="NCBI Taxonomy" id="59799"/>
    <lineage>
        <taxon>Eukaryota</taxon>
        <taxon>Discoba</taxon>
        <taxon>Euglenozoa</taxon>
        <taxon>Kinetoplastea</taxon>
        <taxon>Metakinetoplastina</taxon>
        <taxon>Trypanosomatida</taxon>
        <taxon>Trypanosomatidae</taxon>
        <taxon>Strigomonadinae</taxon>
        <taxon>Angomonas</taxon>
    </lineage>
</organism>
<dbReference type="PANTHER" id="PTHR11101:SF80">
    <property type="entry name" value="PHOSPHATE TRANSPORTER"/>
    <property type="match status" value="1"/>
</dbReference>
<evidence type="ECO:0000256" key="5">
    <source>
        <dbReference type="ARBA" id="ARBA00022989"/>
    </source>
</evidence>
<feature type="region of interest" description="Disordered" evidence="8">
    <location>
        <begin position="256"/>
        <end position="285"/>
    </location>
</feature>
<dbReference type="InterPro" id="IPR001204">
    <property type="entry name" value="Phos_transporter"/>
</dbReference>
<comment type="function">
    <text evidence="7">Sodium-phosphate symporter.</text>
</comment>
<dbReference type="PANTHER" id="PTHR11101">
    <property type="entry name" value="PHOSPHATE TRANSPORTER"/>
    <property type="match status" value="1"/>
</dbReference>